<dbReference type="EMBL" id="CM001219">
    <property type="protein sequence ID" value="AES73399.2"/>
    <property type="molecule type" value="Genomic_DNA"/>
</dbReference>
<dbReference type="Proteomes" id="UP000265566">
    <property type="component" value="Chromosome 3"/>
</dbReference>
<evidence type="ECO:0000313" key="3">
    <source>
        <dbReference type="EnsemblPlants" id="AES73399"/>
    </source>
</evidence>
<evidence type="ECO:0000313" key="1">
    <source>
        <dbReference type="EMBL" id="AES73399.2"/>
    </source>
</evidence>
<organism evidence="1 4">
    <name type="scientific">Medicago truncatula</name>
    <name type="common">Barrel medic</name>
    <name type="synonym">Medicago tribuloides</name>
    <dbReference type="NCBI Taxonomy" id="3880"/>
    <lineage>
        <taxon>Eukaryota</taxon>
        <taxon>Viridiplantae</taxon>
        <taxon>Streptophyta</taxon>
        <taxon>Embryophyta</taxon>
        <taxon>Tracheophyta</taxon>
        <taxon>Spermatophyta</taxon>
        <taxon>Magnoliopsida</taxon>
        <taxon>eudicotyledons</taxon>
        <taxon>Gunneridae</taxon>
        <taxon>Pentapetalae</taxon>
        <taxon>rosids</taxon>
        <taxon>fabids</taxon>
        <taxon>Fabales</taxon>
        <taxon>Fabaceae</taxon>
        <taxon>Papilionoideae</taxon>
        <taxon>50 kb inversion clade</taxon>
        <taxon>NPAAA clade</taxon>
        <taxon>Hologalegina</taxon>
        <taxon>IRL clade</taxon>
        <taxon>Trifolieae</taxon>
        <taxon>Medicago</taxon>
    </lineage>
</organism>
<dbReference type="EMBL" id="PSQE01000003">
    <property type="protein sequence ID" value="RHN70453.1"/>
    <property type="molecule type" value="Genomic_DNA"/>
</dbReference>
<accession>G7J7M8</accession>
<gene>
    <name evidence="1" type="ordered locus">MTR_3g104390</name>
    <name evidence="2" type="ORF">MtrunA17_Chr3g0135681</name>
</gene>
<accession>A0A0C3VPV2</accession>
<dbReference type="AlphaFoldDB" id="G7J7M8"/>
<evidence type="ECO:0000313" key="4">
    <source>
        <dbReference type="Proteomes" id="UP000002051"/>
    </source>
</evidence>
<reference evidence="3" key="3">
    <citation type="submission" date="2015-04" db="UniProtKB">
        <authorList>
            <consortium name="EnsemblPlants"/>
        </authorList>
    </citation>
    <scope>IDENTIFICATION</scope>
    <source>
        <strain evidence="3">cv. Jemalong A17</strain>
    </source>
</reference>
<reference evidence="1 4" key="2">
    <citation type="journal article" date="2014" name="BMC Genomics">
        <title>An improved genome release (version Mt4.0) for the model legume Medicago truncatula.</title>
        <authorList>
            <person name="Tang H."/>
            <person name="Krishnakumar V."/>
            <person name="Bidwell S."/>
            <person name="Rosen B."/>
            <person name="Chan A."/>
            <person name="Zhou S."/>
            <person name="Gentzbittel L."/>
            <person name="Childs K.L."/>
            <person name="Yandell M."/>
            <person name="Gundlach H."/>
            <person name="Mayer K.F."/>
            <person name="Schwartz D.C."/>
            <person name="Town C.D."/>
        </authorList>
    </citation>
    <scope>GENOME REANNOTATION</scope>
    <source>
        <strain evidence="3 4">cv. Jemalong A17</strain>
    </source>
</reference>
<keyword evidence="4" id="KW-1185">Reference proteome</keyword>
<dbReference type="HOGENOM" id="CLU_2268666_0_0_1"/>
<name>G7J7M8_MEDTR</name>
<evidence type="ECO:0000313" key="2">
    <source>
        <dbReference type="EMBL" id="RHN70453.1"/>
    </source>
</evidence>
<dbReference type="Gramene" id="rna19033">
    <property type="protein sequence ID" value="RHN70453.1"/>
    <property type="gene ID" value="gene19033"/>
</dbReference>
<dbReference type="PaxDb" id="3880-AES73399"/>
<reference evidence="2" key="4">
    <citation type="journal article" date="2018" name="Nat. Plants">
        <title>Whole-genome landscape of Medicago truncatula symbiotic genes.</title>
        <authorList>
            <person name="Pecrix Y."/>
            <person name="Gamas P."/>
            <person name="Carrere S."/>
        </authorList>
    </citation>
    <scope>NUCLEOTIDE SEQUENCE</scope>
    <source>
        <tissue evidence="2">Leaves</tissue>
    </source>
</reference>
<sequence>MEKESATAECTPEALARKLHELLPDSDDEVSEFCFEEETIEKLMQEFYKEIIAFPEQPSTTTPLISKVEEFSPVVDLHSNANANELVEEYKYMEEDEEGDFDDEWLARVLNWSQNIKVGDTSEWF</sequence>
<dbReference type="Proteomes" id="UP000002051">
    <property type="component" value="Chromosome 3"/>
</dbReference>
<proteinExistence type="predicted"/>
<dbReference type="EnsemblPlants" id="AES73399">
    <property type="protein sequence ID" value="AES73399"/>
    <property type="gene ID" value="MTR_3g104390"/>
</dbReference>
<protein>
    <submittedName>
        <fullName evidence="1 3">Uncharacterized protein</fullName>
    </submittedName>
</protein>
<reference evidence="1 4" key="1">
    <citation type="journal article" date="2011" name="Nature">
        <title>The Medicago genome provides insight into the evolution of rhizobial symbioses.</title>
        <authorList>
            <person name="Young N.D."/>
            <person name="Debelle F."/>
            <person name="Oldroyd G.E."/>
            <person name="Geurts R."/>
            <person name="Cannon S.B."/>
            <person name="Udvardi M.K."/>
            <person name="Benedito V.A."/>
            <person name="Mayer K.F."/>
            <person name="Gouzy J."/>
            <person name="Schoof H."/>
            <person name="Van de Peer Y."/>
            <person name="Proost S."/>
            <person name="Cook D.R."/>
            <person name="Meyers B.C."/>
            <person name="Spannagl M."/>
            <person name="Cheung F."/>
            <person name="De Mita S."/>
            <person name="Krishnakumar V."/>
            <person name="Gundlach H."/>
            <person name="Zhou S."/>
            <person name="Mudge J."/>
            <person name="Bharti A.K."/>
            <person name="Murray J.D."/>
            <person name="Naoumkina M.A."/>
            <person name="Rosen B."/>
            <person name="Silverstein K.A."/>
            <person name="Tang H."/>
            <person name="Rombauts S."/>
            <person name="Zhao P.X."/>
            <person name="Zhou P."/>
            <person name="Barbe V."/>
            <person name="Bardou P."/>
            <person name="Bechner M."/>
            <person name="Bellec A."/>
            <person name="Berger A."/>
            <person name="Berges H."/>
            <person name="Bidwell S."/>
            <person name="Bisseling T."/>
            <person name="Choisne N."/>
            <person name="Couloux A."/>
            <person name="Denny R."/>
            <person name="Deshpande S."/>
            <person name="Dai X."/>
            <person name="Doyle J.J."/>
            <person name="Dudez A.M."/>
            <person name="Farmer A.D."/>
            <person name="Fouteau S."/>
            <person name="Franken C."/>
            <person name="Gibelin C."/>
            <person name="Gish J."/>
            <person name="Goldstein S."/>
            <person name="Gonzalez A.J."/>
            <person name="Green P.J."/>
            <person name="Hallab A."/>
            <person name="Hartog M."/>
            <person name="Hua A."/>
            <person name="Humphray S.J."/>
            <person name="Jeong D.H."/>
            <person name="Jing Y."/>
            <person name="Jocker A."/>
            <person name="Kenton S.M."/>
            <person name="Kim D.J."/>
            <person name="Klee K."/>
            <person name="Lai H."/>
            <person name="Lang C."/>
            <person name="Lin S."/>
            <person name="Macmil S.L."/>
            <person name="Magdelenat G."/>
            <person name="Matthews L."/>
            <person name="McCorrison J."/>
            <person name="Monaghan E.L."/>
            <person name="Mun J.H."/>
            <person name="Najar F.Z."/>
            <person name="Nicholson C."/>
            <person name="Noirot C."/>
            <person name="O'Bleness M."/>
            <person name="Paule C.R."/>
            <person name="Poulain J."/>
            <person name="Prion F."/>
            <person name="Qin B."/>
            <person name="Qu C."/>
            <person name="Retzel E.F."/>
            <person name="Riddle C."/>
            <person name="Sallet E."/>
            <person name="Samain S."/>
            <person name="Samson N."/>
            <person name="Sanders I."/>
            <person name="Saurat O."/>
            <person name="Scarpelli C."/>
            <person name="Schiex T."/>
            <person name="Segurens B."/>
            <person name="Severin A.J."/>
            <person name="Sherrier D.J."/>
            <person name="Shi R."/>
            <person name="Sims S."/>
            <person name="Singer S.R."/>
            <person name="Sinharoy S."/>
            <person name="Sterck L."/>
            <person name="Viollet A."/>
            <person name="Wang B.B."/>
            <person name="Wang K."/>
            <person name="Wang M."/>
            <person name="Wang X."/>
            <person name="Warfsmann J."/>
            <person name="Weissenbach J."/>
            <person name="White D.D."/>
            <person name="White J.D."/>
            <person name="Wiley G.B."/>
            <person name="Wincker P."/>
            <person name="Xing Y."/>
            <person name="Yang L."/>
            <person name="Yao Z."/>
            <person name="Ying F."/>
            <person name="Zhai J."/>
            <person name="Zhou L."/>
            <person name="Zuber A."/>
            <person name="Denarie J."/>
            <person name="Dixon R.A."/>
            <person name="May G.D."/>
            <person name="Schwartz D.C."/>
            <person name="Rogers J."/>
            <person name="Quetier F."/>
            <person name="Town C.D."/>
            <person name="Roe B.A."/>
        </authorList>
    </citation>
    <scope>NUCLEOTIDE SEQUENCE [LARGE SCALE GENOMIC DNA]</scope>
    <source>
        <strain evidence="1">A17</strain>
        <strain evidence="3 4">cv. Jemalong A17</strain>
    </source>
</reference>